<protein>
    <submittedName>
        <fullName evidence="6">TetR/AcrR family transcriptional regulator</fullName>
    </submittedName>
</protein>
<dbReference type="PANTHER" id="PTHR30055:SF234">
    <property type="entry name" value="HTH-TYPE TRANSCRIPTIONAL REGULATOR BETI"/>
    <property type="match status" value="1"/>
</dbReference>
<dbReference type="Pfam" id="PF00440">
    <property type="entry name" value="TetR_N"/>
    <property type="match status" value="1"/>
</dbReference>
<evidence type="ECO:0000256" key="1">
    <source>
        <dbReference type="ARBA" id="ARBA00023015"/>
    </source>
</evidence>
<proteinExistence type="predicted"/>
<keyword evidence="7" id="KW-1185">Reference proteome</keyword>
<dbReference type="EMBL" id="JBHUFV010000007">
    <property type="protein sequence ID" value="MFD1930968.1"/>
    <property type="molecule type" value="Genomic_DNA"/>
</dbReference>
<evidence type="ECO:0000313" key="7">
    <source>
        <dbReference type="Proteomes" id="UP001597368"/>
    </source>
</evidence>
<feature type="domain" description="HTH tetR-type" evidence="5">
    <location>
        <begin position="16"/>
        <end position="77"/>
    </location>
</feature>
<dbReference type="InterPro" id="IPR036271">
    <property type="entry name" value="Tet_transcr_reg_TetR-rel_C_sf"/>
</dbReference>
<dbReference type="InterPro" id="IPR001647">
    <property type="entry name" value="HTH_TetR"/>
</dbReference>
<dbReference type="Proteomes" id="UP001597368">
    <property type="component" value="Unassembled WGS sequence"/>
</dbReference>
<evidence type="ECO:0000256" key="2">
    <source>
        <dbReference type="ARBA" id="ARBA00023125"/>
    </source>
</evidence>
<evidence type="ECO:0000256" key="4">
    <source>
        <dbReference type="PROSITE-ProRule" id="PRU00335"/>
    </source>
</evidence>
<dbReference type="SUPFAM" id="SSF48498">
    <property type="entry name" value="Tetracyclin repressor-like, C-terminal domain"/>
    <property type="match status" value="1"/>
</dbReference>
<comment type="caution">
    <text evidence="6">The sequence shown here is derived from an EMBL/GenBank/DDBJ whole genome shotgun (WGS) entry which is preliminary data.</text>
</comment>
<accession>A0ABW4SNJ0</accession>
<sequence>MQAKSGSPEQMTFTEQARRAQIIEAAVEVIAEVGSAGASFARIAERAGLSSTGLITYHFANRQDLIDSIVREVMTAFAGHVGPLVAAAPTPAAALDAFIGANVDFIRSHRRHLLAVLDIAAGSRDTGDGASASAAVARADLDALQELLERGQAQGEFRAFDPRSVAIAIRSLRDGILGALTVDPDLDLDAYGSELRTVVRLMTAVPPYAQGETS</sequence>
<evidence type="ECO:0000313" key="6">
    <source>
        <dbReference type="EMBL" id="MFD1930968.1"/>
    </source>
</evidence>
<dbReference type="Gene3D" id="1.10.10.60">
    <property type="entry name" value="Homeodomain-like"/>
    <property type="match status" value="1"/>
</dbReference>
<dbReference type="PANTHER" id="PTHR30055">
    <property type="entry name" value="HTH-TYPE TRANSCRIPTIONAL REGULATOR RUTR"/>
    <property type="match status" value="1"/>
</dbReference>
<keyword evidence="2 4" id="KW-0238">DNA-binding</keyword>
<keyword evidence="1" id="KW-0805">Transcription regulation</keyword>
<organism evidence="6 7">
    <name type="scientific">Nonomuraea mangrovi</name>
    <dbReference type="NCBI Taxonomy" id="2316207"/>
    <lineage>
        <taxon>Bacteria</taxon>
        <taxon>Bacillati</taxon>
        <taxon>Actinomycetota</taxon>
        <taxon>Actinomycetes</taxon>
        <taxon>Streptosporangiales</taxon>
        <taxon>Streptosporangiaceae</taxon>
        <taxon>Nonomuraea</taxon>
    </lineage>
</organism>
<evidence type="ECO:0000256" key="3">
    <source>
        <dbReference type="ARBA" id="ARBA00023163"/>
    </source>
</evidence>
<dbReference type="RefSeq" id="WP_379569877.1">
    <property type="nucleotide sequence ID" value="NZ_JBHUFV010000007.1"/>
</dbReference>
<dbReference type="SUPFAM" id="SSF46689">
    <property type="entry name" value="Homeodomain-like"/>
    <property type="match status" value="1"/>
</dbReference>
<evidence type="ECO:0000259" key="5">
    <source>
        <dbReference type="PROSITE" id="PS50977"/>
    </source>
</evidence>
<dbReference type="InterPro" id="IPR009057">
    <property type="entry name" value="Homeodomain-like_sf"/>
</dbReference>
<dbReference type="Gene3D" id="1.10.357.10">
    <property type="entry name" value="Tetracycline Repressor, domain 2"/>
    <property type="match status" value="1"/>
</dbReference>
<keyword evidence="3" id="KW-0804">Transcription</keyword>
<reference evidence="7" key="1">
    <citation type="journal article" date="2019" name="Int. J. Syst. Evol. Microbiol.">
        <title>The Global Catalogue of Microorganisms (GCM) 10K type strain sequencing project: providing services to taxonomists for standard genome sequencing and annotation.</title>
        <authorList>
            <consortium name="The Broad Institute Genomics Platform"/>
            <consortium name="The Broad Institute Genome Sequencing Center for Infectious Disease"/>
            <person name="Wu L."/>
            <person name="Ma J."/>
        </authorList>
    </citation>
    <scope>NUCLEOTIDE SEQUENCE [LARGE SCALE GENOMIC DNA]</scope>
    <source>
        <strain evidence="7">ICMP 6774ER</strain>
    </source>
</reference>
<dbReference type="InterPro" id="IPR050109">
    <property type="entry name" value="HTH-type_TetR-like_transc_reg"/>
</dbReference>
<dbReference type="PROSITE" id="PS50977">
    <property type="entry name" value="HTH_TETR_2"/>
    <property type="match status" value="1"/>
</dbReference>
<gene>
    <name evidence="6" type="ORF">ACFSKW_05695</name>
</gene>
<name>A0ABW4SNJ0_9ACTN</name>
<comment type="caution">
    <text evidence="4">Lacks conserved residue(s) required for the propagation of feature annotation.</text>
</comment>